<keyword evidence="3" id="KW-1185">Reference proteome</keyword>
<feature type="signal peptide" evidence="1">
    <location>
        <begin position="1"/>
        <end position="18"/>
    </location>
</feature>
<evidence type="ECO:0000313" key="2">
    <source>
        <dbReference type="EMBL" id="PSK89770.1"/>
    </source>
</evidence>
<dbReference type="AlphaFoldDB" id="A0A2P8CXT8"/>
<reference evidence="2 3" key="1">
    <citation type="submission" date="2018-03" db="EMBL/GenBank/DDBJ databases">
        <title>Genomic Encyclopedia of Type Strains, Phase III (KMG-III): the genomes of soil and plant-associated and newly described type strains.</title>
        <authorList>
            <person name="Whitman W."/>
        </authorList>
    </citation>
    <scope>NUCLEOTIDE SEQUENCE [LARGE SCALE GENOMIC DNA]</scope>
    <source>
        <strain evidence="2 3">CGMCC 1.12700</strain>
    </source>
</reference>
<keyword evidence="1" id="KW-0732">Signal</keyword>
<dbReference type="InterPro" id="IPR021109">
    <property type="entry name" value="Peptidase_aspartic_dom_sf"/>
</dbReference>
<organism evidence="2 3">
    <name type="scientific">Taibaiella chishuiensis</name>
    <dbReference type="NCBI Taxonomy" id="1434707"/>
    <lineage>
        <taxon>Bacteria</taxon>
        <taxon>Pseudomonadati</taxon>
        <taxon>Bacteroidota</taxon>
        <taxon>Chitinophagia</taxon>
        <taxon>Chitinophagales</taxon>
        <taxon>Chitinophagaceae</taxon>
        <taxon>Taibaiella</taxon>
    </lineage>
</organism>
<comment type="caution">
    <text evidence="2">The sequence shown here is derived from an EMBL/GenBank/DDBJ whole genome shotgun (WGS) entry which is preliminary data.</text>
</comment>
<name>A0A2P8CXT8_9BACT</name>
<dbReference type="Gene3D" id="2.40.70.10">
    <property type="entry name" value="Acid Proteases"/>
    <property type="match status" value="1"/>
</dbReference>
<evidence type="ECO:0008006" key="4">
    <source>
        <dbReference type="Google" id="ProtNLM"/>
    </source>
</evidence>
<feature type="chain" id="PRO_5015186468" description="Aspartyl protease" evidence="1">
    <location>
        <begin position="19"/>
        <end position="378"/>
    </location>
</feature>
<protein>
    <recommendedName>
        <fullName evidence="4">Aspartyl protease</fullName>
    </recommendedName>
</protein>
<evidence type="ECO:0000313" key="3">
    <source>
        <dbReference type="Proteomes" id="UP000240572"/>
    </source>
</evidence>
<gene>
    <name evidence="2" type="ORF">B0I18_11069</name>
</gene>
<sequence>MNKLITLMLAFGLNQAVAQSQTVIRANSPNAMILEGQDEVHAWRLTPEARPDVFTINKSPKGKLVRFCTDTDTLGIVLKPGQKHDFVVLYQGKDSCYTRLQSPSTPDYSKLRPEQHDTIPFVLTEFNNIKIQAILDGTDTLDLKFDSGTTGVLLTEEAIKTKTKLGKNTMEPVHSLQIGNLHWDKQGVYPVKLSGQGTDGRFGWDLFDGKILEIDYDNSRMVLHSRLPRKPKGYASFPIEYIHTLFCIQGELQLKDQKYGSRFLFDNGYQRTIMLDTLILQAQGYPRDLPLIKKTIMKTGQGKEIPVLTVNNEKLNFGPFTLPDVPAQVLATANPAGFRTHILGGEVLKRFNTFIDFRDNIVYLKPSRLYADPYTDAR</sequence>
<dbReference type="Proteomes" id="UP000240572">
    <property type="component" value="Unassembled WGS sequence"/>
</dbReference>
<accession>A0A2P8CXT8</accession>
<proteinExistence type="predicted"/>
<dbReference type="EMBL" id="PYGD01000010">
    <property type="protein sequence ID" value="PSK89770.1"/>
    <property type="molecule type" value="Genomic_DNA"/>
</dbReference>
<evidence type="ECO:0000256" key="1">
    <source>
        <dbReference type="SAM" id="SignalP"/>
    </source>
</evidence>
<dbReference type="OrthoDB" id="5166556at2"/>
<dbReference type="RefSeq" id="WP_106524579.1">
    <property type="nucleotide sequence ID" value="NZ_PYGD01000010.1"/>
</dbReference>